<evidence type="ECO:0000313" key="2">
    <source>
        <dbReference type="EMBL" id="CPR11164.1"/>
    </source>
</evidence>
<dbReference type="InterPro" id="IPR038765">
    <property type="entry name" value="Papain-like_cys_pep_sf"/>
</dbReference>
<comment type="similarity">
    <text evidence="1">Belongs to the arylamine N-acetyltransferase family.</text>
</comment>
<dbReference type="Pfam" id="PF00797">
    <property type="entry name" value="Acetyltransf_2"/>
    <property type="match status" value="1"/>
</dbReference>
<dbReference type="RefSeq" id="WP_085182761.1">
    <property type="nucleotide sequence ID" value="NZ_CSTD01000002.1"/>
</dbReference>
<dbReference type="SUPFAM" id="SSF54001">
    <property type="entry name" value="Cysteine proteinases"/>
    <property type="match status" value="1"/>
</dbReference>
<organism evidence="2 3">
    <name type="scientific">Mycobacterium bohemicum DSM 44277</name>
    <dbReference type="NCBI Taxonomy" id="1236609"/>
    <lineage>
        <taxon>Bacteria</taxon>
        <taxon>Bacillati</taxon>
        <taxon>Actinomycetota</taxon>
        <taxon>Actinomycetes</taxon>
        <taxon>Mycobacteriales</taxon>
        <taxon>Mycobacteriaceae</taxon>
        <taxon>Mycobacterium</taxon>
    </lineage>
</organism>
<reference evidence="2 3" key="1">
    <citation type="submission" date="2015-03" db="EMBL/GenBank/DDBJ databases">
        <authorList>
            <person name="Murphy D."/>
        </authorList>
    </citation>
    <scope>NUCLEOTIDE SEQUENCE [LARGE SCALE GENOMIC DNA]</scope>
    <source>
        <strain evidence="2 3">DSM 44277</strain>
    </source>
</reference>
<accession>A0A0U0W887</accession>
<protein>
    <submittedName>
        <fullName evidence="2">Arylamine N-acetyltransferase</fullName>
    </submittedName>
</protein>
<name>A0A0U0W887_MYCBE</name>
<dbReference type="EMBL" id="CSTD01000002">
    <property type="protein sequence ID" value="CPR11164.1"/>
    <property type="molecule type" value="Genomic_DNA"/>
</dbReference>
<gene>
    <name evidence="2" type="ORF">BN971_02445</name>
</gene>
<dbReference type="OrthoDB" id="7181050at2"/>
<dbReference type="AlphaFoldDB" id="A0A0U0W887"/>
<dbReference type="GO" id="GO:0016407">
    <property type="term" value="F:acetyltransferase activity"/>
    <property type="evidence" value="ECO:0007669"/>
    <property type="project" value="InterPro"/>
</dbReference>
<dbReference type="Gene3D" id="2.40.128.150">
    <property type="entry name" value="Cysteine proteinases"/>
    <property type="match status" value="1"/>
</dbReference>
<proteinExistence type="inferred from homology"/>
<dbReference type="PANTHER" id="PTHR11786:SF0">
    <property type="entry name" value="ARYLAMINE N-ACETYLTRANSFERASE 4-RELATED"/>
    <property type="match status" value="1"/>
</dbReference>
<dbReference type="InterPro" id="IPR001447">
    <property type="entry name" value="Arylamine_N-AcTrfase"/>
</dbReference>
<sequence length="276" mass="29901">MTLDLNGYFDRIAYRGSAEPNLDVLRDLVSAHTRAIPFENLDPVLGAAVDDLSPDALADKLVRRRRGGYCYEQNGLMGYALAEVGFRVRRLAGRVVWMQPPDAPVPAQTHTVLAVTFPGSQGSYLVDVGFGGQTPTAPLRMETGSVQETPHEPCRLMDRGEGLVVEAQIGGQWQSLYEFTSRSVPPVDLRVGSWFVSTHPSSHFVTGLMVAIVTDDARVNLAGRNLVVHRAHGTEKVRLDDANGVVGALSDRFGVDVADLGDRAELAARLDPILGD</sequence>
<dbReference type="PANTHER" id="PTHR11786">
    <property type="entry name" value="N-HYDROXYARYLAMINE O-ACETYLTRANSFERASE"/>
    <property type="match status" value="1"/>
</dbReference>
<keyword evidence="2" id="KW-0808">Transferase</keyword>
<evidence type="ECO:0000256" key="1">
    <source>
        <dbReference type="ARBA" id="ARBA00006547"/>
    </source>
</evidence>
<dbReference type="Proteomes" id="UP000198875">
    <property type="component" value="Unassembled WGS sequence"/>
</dbReference>
<evidence type="ECO:0000313" key="3">
    <source>
        <dbReference type="Proteomes" id="UP000198875"/>
    </source>
</evidence>
<dbReference type="Gene3D" id="3.30.2140.10">
    <property type="entry name" value="Arylamine N-acetyltransferase"/>
    <property type="match status" value="1"/>
</dbReference>